<feature type="binding site" evidence="9">
    <location>
        <begin position="841"/>
        <end position="848"/>
    </location>
    <ligand>
        <name>ATP</name>
        <dbReference type="ChEBI" id="CHEBI:30616"/>
    </ligand>
</feature>
<keyword evidence="4" id="KW-0677">Repeat</keyword>
<keyword evidence="3" id="KW-0812">Transmembrane</keyword>
<dbReference type="GO" id="GO:0003677">
    <property type="term" value="F:DNA binding"/>
    <property type="evidence" value="ECO:0007669"/>
    <property type="project" value="InterPro"/>
</dbReference>
<proteinExistence type="predicted"/>
<dbReference type="NCBIfam" id="TIGR03924">
    <property type="entry name" value="T7SS_EccC_a"/>
    <property type="match status" value="1"/>
</dbReference>
<dbReference type="InterPro" id="IPR003593">
    <property type="entry name" value="AAA+_ATPase"/>
</dbReference>
<feature type="domain" description="FtsK" evidence="11">
    <location>
        <begin position="453"/>
        <end position="652"/>
    </location>
</feature>
<keyword evidence="7" id="KW-1133">Transmembrane helix</keyword>
<evidence type="ECO:0000256" key="3">
    <source>
        <dbReference type="ARBA" id="ARBA00022692"/>
    </source>
</evidence>
<dbReference type="Proteomes" id="UP000509418">
    <property type="component" value="Chromosome"/>
</dbReference>
<accession>A0A7I0Y8Z0</accession>
<evidence type="ECO:0000259" key="11">
    <source>
        <dbReference type="PROSITE" id="PS50901"/>
    </source>
</evidence>
<feature type="domain" description="FtsK" evidence="11">
    <location>
        <begin position="822"/>
        <end position="1013"/>
    </location>
</feature>
<keyword evidence="13" id="KW-1185">Reference proteome</keyword>
<dbReference type="SUPFAM" id="SSF52540">
    <property type="entry name" value="P-loop containing nucleoside triphosphate hydrolases"/>
    <property type="match status" value="3"/>
</dbReference>
<dbReference type="PROSITE" id="PS50901">
    <property type="entry name" value="FTSK"/>
    <property type="match status" value="2"/>
</dbReference>
<reference evidence="12 13" key="1">
    <citation type="submission" date="2020-06" db="EMBL/GenBank/DDBJ databases">
        <title>Genome mining for natural products.</title>
        <authorList>
            <person name="Zhang B."/>
            <person name="Shi J."/>
            <person name="Ge H."/>
        </authorList>
    </citation>
    <scope>NUCLEOTIDE SEQUENCE [LARGE SCALE GENOMIC DNA]</scope>
    <source>
        <strain evidence="12 13">NA02069</strain>
    </source>
</reference>
<evidence type="ECO:0000256" key="7">
    <source>
        <dbReference type="ARBA" id="ARBA00022989"/>
    </source>
</evidence>
<feature type="region of interest" description="Disordered" evidence="10">
    <location>
        <begin position="726"/>
        <end position="751"/>
    </location>
</feature>
<feature type="region of interest" description="Disordered" evidence="10">
    <location>
        <begin position="1"/>
        <end position="22"/>
    </location>
</feature>
<sequence>MTNTVPVKRGSRATAPEMPEGEIELAEPPVLGEPASAEFGSALAFLPMGLGSAAMAVGLSLGNGSPTTYMMSGMMGVSMIAMSLTQIGQSGRERKRRMRSERRDYLRYLAQLRGQAMEAATEQRAAVSWDHPEPEDLWSLALGSRLWERRASHDDFARVRVGLGARRAALRFIPPETKPVEDLEPLSAISLRRFIKAHQTVEGMAVPVSLRSFSSIEFAGDGTYAYALVRAMLCHLAVFHSPDELRIAVLTDEERRSDWDWVKWLPHNAHPREGDAAGALRLVATDHDDLMDLLGHDVSDRPDHDKADVPSASEPYVVIVAAGPPIPPSSRLLGAGLRNVVLLDLTGAMTGGPKVLRLTTEKGEVTFPSGDSTASARADGLSLAAVESLARYLAPKRISGVVDLVDEPFENDFDLTALLGIRDPRAFDVAAQWRSRTPQHARLRVPIGVTEDGEIVELDFKESAQSGMGPHGLLIGATGSGKSELLRTLVIGLCATHSSEILNLVLVDFKGGATFLNMEKLPHTSAVITNLADELPLVDRMRDSLQGEVIRRQELLREAGYANLFDYEKARLGGARLAPLPSLLLIVDEFSELLSSKPEFIELFVMIGRVGRSLGVHLLLASQRLDEGSIHKVAGHLSYRIALRTFSSMESRSVIGITGAYELPSAPGHGYLKIDTSNLARFKAAYVSGPCPQPQTRSSTGDGSIGPSAEIVPFGLVQSLPLLSAPDSADLASPQEPDGSEPDEEQSDSSESLLDVLIDRLTDAGPPARQVWLPPLDESPSLDQLLPGIVPDPVRGMSASDYPALGALKVPLGTVDRPYEQLRELLVADLSGADGHVGVAGAPQTGKSTLLRSLILSLALTHTPEEVQFYCLDFGGGGIISVAGLPHVGSVATRLERDRVLRTVEELTQLLEIREERFTSMGLESMTAYRALRRSGQIDDPYGDIFFVVDGWATLRQDFEELEDRVAEIAARGLSFGVHVVASAVRWSEIRPKQRDLMGTKLELRLGDSMESEVGTRQAAGVPSRPGRGLTSAGHHFLSALPRLDGSSATEDLTSATKAAAAEAETFWTGRSAPGVRLLPSNLPVDQLPPPEGDLRACLGWDEKRLQPVWHDFEKVPNLMAFGDDATGKTNTLRLVAQAITARYTSDEARILLADPSRQLLRDVPEEYRVGYAVGTEALAGLAASAAASVSGRVPGPDITPERLPHRDWWQGPRLFMLIDDYDLFATGGAMDNPMTPMVPLLAQAANIGLHIVVARSTSGAMRAMMDPLLRRMWELGSPALLFSYPKEEGKFIGEAKPRTLPPGRAQFVTRRGVGLLQTGLAAPS</sequence>
<dbReference type="GO" id="GO:0005524">
    <property type="term" value="F:ATP binding"/>
    <property type="evidence" value="ECO:0007669"/>
    <property type="project" value="UniProtKB-UniRule"/>
</dbReference>
<keyword evidence="5 9" id="KW-0547">Nucleotide-binding</keyword>
<dbReference type="EMBL" id="CP056041">
    <property type="protein sequence ID" value="QKZ15971.1"/>
    <property type="molecule type" value="Genomic_DNA"/>
</dbReference>
<evidence type="ECO:0000256" key="4">
    <source>
        <dbReference type="ARBA" id="ARBA00022737"/>
    </source>
</evidence>
<feature type="binding site" evidence="9">
    <location>
        <begin position="476"/>
        <end position="483"/>
    </location>
    <ligand>
        <name>ATP</name>
        <dbReference type="ChEBI" id="CHEBI:30616"/>
    </ligand>
</feature>
<gene>
    <name evidence="12" type="primary">eccCa</name>
    <name evidence="12" type="ORF">HUT05_00230</name>
</gene>
<dbReference type="InterPro" id="IPR050206">
    <property type="entry name" value="FtsK/SpoIIIE/SftA"/>
</dbReference>
<feature type="compositionally biased region" description="Acidic residues" evidence="10">
    <location>
        <begin position="738"/>
        <end position="748"/>
    </location>
</feature>
<keyword evidence="8" id="KW-0472">Membrane</keyword>
<evidence type="ECO:0000256" key="6">
    <source>
        <dbReference type="ARBA" id="ARBA00022840"/>
    </source>
</evidence>
<dbReference type="Gene3D" id="3.40.50.300">
    <property type="entry name" value="P-loop containing nucleotide triphosphate hydrolases"/>
    <property type="match status" value="4"/>
</dbReference>
<dbReference type="SMART" id="SM00382">
    <property type="entry name" value="AAA"/>
    <property type="match status" value="3"/>
</dbReference>
<keyword evidence="2" id="KW-1003">Cell membrane</keyword>
<comment type="subcellular location">
    <subcellularLocation>
        <location evidence="1">Cell membrane</location>
        <topology evidence="1">Multi-pass membrane protein</topology>
    </subcellularLocation>
</comment>
<dbReference type="InterPro" id="IPR002543">
    <property type="entry name" value="FtsK_dom"/>
</dbReference>
<organism evidence="12 13">
    <name type="scientific">Streptomyces chartreusis</name>
    <dbReference type="NCBI Taxonomy" id="1969"/>
    <lineage>
        <taxon>Bacteria</taxon>
        <taxon>Bacillati</taxon>
        <taxon>Actinomycetota</taxon>
        <taxon>Actinomycetes</taxon>
        <taxon>Kitasatosporales</taxon>
        <taxon>Streptomycetaceae</taxon>
        <taxon>Streptomyces</taxon>
    </lineage>
</organism>
<evidence type="ECO:0000313" key="13">
    <source>
        <dbReference type="Proteomes" id="UP000509418"/>
    </source>
</evidence>
<evidence type="ECO:0000256" key="10">
    <source>
        <dbReference type="SAM" id="MobiDB-lite"/>
    </source>
</evidence>
<evidence type="ECO:0000256" key="9">
    <source>
        <dbReference type="PROSITE-ProRule" id="PRU00289"/>
    </source>
</evidence>
<dbReference type="PANTHER" id="PTHR22683:SF1">
    <property type="entry name" value="TYPE VII SECRETION SYSTEM PROTEIN ESSC"/>
    <property type="match status" value="1"/>
</dbReference>
<evidence type="ECO:0000313" key="12">
    <source>
        <dbReference type="EMBL" id="QKZ15971.1"/>
    </source>
</evidence>
<evidence type="ECO:0000256" key="8">
    <source>
        <dbReference type="ARBA" id="ARBA00023136"/>
    </source>
</evidence>
<dbReference type="InterPro" id="IPR027417">
    <property type="entry name" value="P-loop_NTPase"/>
</dbReference>
<dbReference type="InterPro" id="IPR023836">
    <property type="entry name" value="EccCa-like_Actinobacteria"/>
</dbReference>
<dbReference type="InterPro" id="IPR023837">
    <property type="entry name" value="EccCb-like_Actinobacteria"/>
</dbReference>
<name>A0A7I0Y8Z0_STRCX</name>
<keyword evidence="6 9" id="KW-0067">ATP-binding</keyword>
<evidence type="ECO:0000256" key="5">
    <source>
        <dbReference type="ARBA" id="ARBA00022741"/>
    </source>
</evidence>
<dbReference type="RefSeq" id="WP_176573686.1">
    <property type="nucleotide sequence ID" value="NZ_CP056041.1"/>
</dbReference>
<evidence type="ECO:0000256" key="2">
    <source>
        <dbReference type="ARBA" id="ARBA00022475"/>
    </source>
</evidence>
<protein>
    <submittedName>
        <fullName evidence="12">Type VII secretion protein EccCa</fullName>
    </submittedName>
</protein>
<evidence type="ECO:0000256" key="1">
    <source>
        <dbReference type="ARBA" id="ARBA00004651"/>
    </source>
</evidence>
<dbReference type="Pfam" id="PF01580">
    <property type="entry name" value="FtsK_SpoIIIE"/>
    <property type="match status" value="2"/>
</dbReference>
<dbReference type="PANTHER" id="PTHR22683">
    <property type="entry name" value="SPORULATION PROTEIN RELATED"/>
    <property type="match status" value="1"/>
</dbReference>
<dbReference type="GO" id="GO:0005886">
    <property type="term" value="C:plasma membrane"/>
    <property type="evidence" value="ECO:0007669"/>
    <property type="project" value="UniProtKB-SubCell"/>
</dbReference>
<dbReference type="NCBIfam" id="TIGR03925">
    <property type="entry name" value="T7SS_EccC_b"/>
    <property type="match status" value="1"/>
</dbReference>